<dbReference type="PANTHER" id="PTHR19924:SF26">
    <property type="entry name" value="U3 SMALL NUCLEOLAR RNA-ASSOCIATED PROTEIN 15 HOMOLOG"/>
    <property type="match status" value="1"/>
</dbReference>
<dbReference type="Pfam" id="PF00400">
    <property type="entry name" value="WD40"/>
    <property type="match status" value="1"/>
</dbReference>
<reference evidence="9" key="1">
    <citation type="submission" date="2019-12" db="EMBL/GenBank/DDBJ databases">
        <title>Genome sequence of Babesia ovis.</title>
        <authorList>
            <person name="Yamagishi J."/>
            <person name="Sevinc F."/>
            <person name="Xuan X."/>
        </authorList>
    </citation>
    <scope>NUCLEOTIDE SEQUENCE</scope>
    <source>
        <strain evidence="9">Selcuk</strain>
    </source>
</reference>
<protein>
    <submittedName>
        <fullName evidence="9">WD G-beta repeat containing protein</fullName>
    </submittedName>
</protein>
<dbReference type="PANTHER" id="PTHR19924">
    <property type="entry name" value="UTP15 U3 SMALL NUCLEOLAR RNA-ASSOCIATED PROTEIN 15 FAMILY MEMBER"/>
    <property type="match status" value="1"/>
</dbReference>
<feature type="compositionally biased region" description="Polar residues" evidence="7">
    <location>
        <begin position="318"/>
        <end position="335"/>
    </location>
</feature>
<dbReference type="InterPro" id="IPR015943">
    <property type="entry name" value="WD40/YVTN_repeat-like_dom_sf"/>
</dbReference>
<dbReference type="InterPro" id="IPR036322">
    <property type="entry name" value="WD40_repeat_dom_sf"/>
</dbReference>
<accession>A0A9W5WU71</accession>
<gene>
    <name evidence="9" type="ORF">BaOVIS_010100</name>
</gene>
<dbReference type="GO" id="GO:0006364">
    <property type="term" value="P:rRNA processing"/>
    <property type="evidence" value="ECO:0007669"/>
    <property type="project" value="UniProtKB-KW"/>
</dbReference>
<keyword evidence="4" id="KW-0677">Repeat</keyword>
<evidence type="ECO:0000259" key="8">
    <source>
        <dbReference type="Pfam" id="PF09384"/>
    </source>
</evidence>
<evidence type="ECO:0000256" key="7">
    <source>
        <dbReference type="SAM" id="MobiDB-lite"/>
    </source>
</evidence>
<name>A0A9W5WU71_BABOV</name>
<dbReference type="GO" id="GO:0005730">
    <property type="term" value="C:nucleolus"/>
    <property type="evidence" value="ECO:0007669"/>
    <property type="project" value="UniProtKB-SubCell"/>
</dbReference>
<comment type="caution">
    <text evidence="9">The sequence shown here is derived from an EMBL/GenBank/DDBJ whole genome shotgun (WGS) entry which is preliminary data.</text>
</comment>
<evidence type="ECO:0000313" key="10">
    <source>
        <dbReference type="Proteomes" id="UP001057455"/>
    </source>
</evidence>
<evidence type="ECO:0000313" key="9">
    <source>
        <dbReference type="EMBL" id="GFE53606.1"/>
    </source>
</evidence>
<keyword evidence="10" id="KW-1185">Reference proteome</keyword>
<evidence type="ECO:0000256" key="6">
    <source>
        <dbReference type="PROSITE-ProRule" id="PRU00221"/>
    </source>
</evidence>
<evidence type="ECO:0000256" key="4">
    <source>
        <dbReference type="ARBA" id="ARBA00022737"/>
    </source>
</evidence>
<organism evidence="9 10">
    <name type="scientific">Babesia ovis</name>
    <dbReference type="NCBI Taxonomy" id="5869"/>
    <lineage>
        <taxon>Eukaryota</taxon>
        <taxon>Sar</taxon>
        <taxon>Alveolata</taxon>
        <taxon>Apicomplexa</taxon>
        <taxon>Aconoidasida</taxon>
        <taxon>Piroplasmida</taxon>
        <taxon>Babesiidae</taxon>
        <taxon>Babesia</taxon>
    </lineage>
</organism>
<comment type="subcellular location">
    <subcellularLocation>
        <location evidence="1">Nucleus</location>
        <location evidence="1">Nucleolus</location>
    </subcellularLocation>
</comment>
<dbReference type="InterPro" id="IPR018983">
    <property type="entry name" value="U3_snoRNA-assocProt_15_C"/>
</dbReference>
<dbReference type="EMBL" id="BLIY01000007">
    <property type="protein sequence ID" value="GFE53606.1"/>
    <property type="molecule type" value="Genomic_DNA"/>
</dbReference>
<evidence type="ECO:0000256" key="2">
    <source>
        <dbReference type="ARBA" id="ARBA00022552"/>
    </source>
</evidence>
<dbReference type="InterPro" id="IPR001680">
    <property type="entry name" value="WD40_rpt"/>
</dbReference>
<dbReference type="OrthoDB" id="431715at2759"/>
<feature type="region of interest" description="Disordered" evidence="7">
    <location>
        <begin position="300"/>
        <end position="335"/>
    </location>
</feature>
<evidence type="ECO:0000256" key="5">
    <source>
        <dbReference type="ARBA" id="ARBA00023242"/>
    </source>
</evidence>
<dbReference type="GO" id="GO:0045943">
    <property type="term" value="P:positive regulation of transcription by RNA polymerase I"/>
    <property type="evidence" value="ECO:0007669"/>
    <property type="project" value="TreeGrafter"/>
</dbReference>
<proteinExistence type="predicted"/>
<evidence type="ECO:0000256" key="3">
    <source>
        <dbReference type="ARBA" id="ARBA00022574"/>
    </source>
</evidence>
<keyword evidence="3 6" id="KW-0853">WD repeat</keyword>
<evidence type="ECO:0000256" key="1">
    <source>
        <dbReference type="ARBA" id="ARBA00004604"/>
    </source>
</evidence>
<dbReference type="AlphaFoldDB" id="A0A9W5WU71"/>
<dbReference type="Pfam" id="PF09384">
    <property type="entry name" value="UTP15_C"/>
    <property type="match status" value="1"/>
</dbReference>
<feature type="domain" description="U3 small nucleolar RNA-associated protein 15 C-terminal" evidence="8">
    <location>
        <begin position="489"/>
        <end position="626"/>
    </location>
</feature>
<sequence>MGTYIKLSKIAGLRESHPEVFQYDGQIKRFFNASKVVGSGKESSPVNHVAFSPKGNVVSICSATKVIYYNYLEEKVIHTYSDPKEFVRCCAFRSDGKVSAVTDDGGWIQLVALELKSNLKKWRAHDAACHAAAFSPIKVRIMTGSDDGVAKLWDTVTGEMLEQFNFHTDKIRTMAHCGGSEHLWVSGGYDSLAYLFDDRDNTKPVAKVNHGAPIEFVEVSESSNILLTAGGNKVNLWDMSGGLRLLHSFEPHQRTVVRGYIRDSILTASLDGTVRYFNHSSIQHGEYLPEELKKLLDATDKPLDPAEDGSEFQESRETTSPITDNQHNGPSSTETAEYAQAKENVGSEYTLQNIETVVEVQSDNSTFVTPMSSMFSPKDRLTPMSDNNTINDATFSTPIGKEANVPNAILQHRLKAAEGAEKMHVKSASESKVSLRHVYRFNDPVTAFAVSLDARSIAVGTSAGEWIIRHNSKEQGIVVSQPKKIIKIDDTIVEYKTPKLSLLDRLVKTFQYQAAMELALSLTPEHVYNLVESLVLRGSLATAVRGKDEQSILPLLRFVSTQLGNDIRNTNTLLELANAIIDNNPWMESCDNAEVLQELRKIPSKINLELYQHNILHTLDGTIDLILNRSVATSDSMN</sequence>
<dbReference type="PROSITE" id="PS50294">
    <property type="entry name" value="WD_REPEATS_REGION"/>
    <property type="match status" value="1"/>
</dbReference>
<dbReference type="Proteomes" id="UP001057455">
    <property type="component" value="Unassembled WGS sequence"/>
</dbReference>
<keyword evidence="5" id="KW-0539">Nucleus</keyword>
<dbReference type="PROSITE" id="PS50082">
    <property type="entry name" value="WD_REPEATS_2"/>
    <property type="match status" value="1"/>
</dbReference>
<dbReference type="Gene3D" id="2.130.10.10">
    <property type="entry name" value="YVTN repeat-like/Quinoprotein amine dehydrogenase"/>
    <property type="match status" value="2"/>
</dbReference>
<dbReference type="SMART" id="SM00320">
    <property type="entry name" value="WD40"/>
    <property type="match status" value="7"/>
</dbReference>
<feature type="repeat" description="WD" evidence="6">
    <location>
        <begin position="122"/>
        <end position="163"/>
    </location>
</feature>
<dbReference type="SUPFAM" id="SSF50978">
    <property type="entry name" value="WD40 repeat-like"/>
    <property type="match status" value="1"/>
</dbReference>
<keyword evidence="2" id="KW-0698">rRNA processing</keyword>